<evidence type="ECO:0000256" key="4">
    <source>
        <dbReference type="ARBA" id="ARBA00023015"/>
    </source>
</evidence>
<dbReference type="PANTHER" id="PTHR31313:SF81">
    <property type="entry name" value="TY1 ENHANCER ACTIVATOR"/>
    <property type="match status" value="1"/>
</dbReference>
<name>A0A9P4SI83_9PEZI</name>
<dbReference type="Pfam" id="PF00172">
    <property type="entry name" value="Zn_clus"/>
    <property type="match status" value="1"/>
</dbReference>
<evidence type="ECO:0000313" key="11">
    <source>
        <dbReference type="Proteomes" id="UP000799429"/>
    </source>
</evidence>
<gene>
    <name evidence="10" type="ORF">M501DRAFT_924143</name>
</gene>
<accession>A0A9P4SI83</accession>
<dbReference type="OrthoDB" id="2162761at2759"/>
<keyword evidence="6" id="KW-0804">Transcription</keyword>
<reference evidence="10" key="1">
    <citation type="journal article" date="2020" name="Stud. Mycol.">
        <title>101 Dothideomycetes genomes: a test case for predicting lifestyles and emergence of pathogens.</title>
        <authorList>
            <person name="Haridas S."/>
            <person name="Albert R."/>
            <person name="Binder M."/>
            <person name="Bloem J."/>
            <person name="Labutti K."/>
            <person name="Salamov A."/>
            <person name="Andreopoulos B."/>
            <person name="Baker S."/>
            <person name="Barry K."/>
            <person name="Bills G."/>
            <person name="Bluhm B."/>
            <person name="Cannon C."/>
            <person name="Castanera R."/>
            <person name="Culley D."/>
            <person name="Daum C."/>
            <person name="Ezra D."/>
            <person name="Gonzalez J."/>
            <person name="Henrissat B."/>
            <person name="Kuo A."/>
            <person name="Liang C."/>
            <person name="Lipzen A."/>
            <person name="Lutzoni F."/>
            <person name="Magnuson J."/>
            <person name="Mondo S."/>
            <person name="Nolan M."/>
            <person name="Ohm R."/>
            <person name="Pangilinan J."/>
            <person name="Park H.-J."/>
            <person name="Ramirez L."/>
            <person name="Alfaro M."/>
            <person name="Sun H."/>
            <person name="Tritt A."/>
            <person name="Yoshinaga Y."/>
            <person name="Zwiers L.-H."/>
            <person name="Turgeon B."/>
            <person name="Goodwin S."/>
            <person name="Spatafora J."/>
            <person name="Crous P."/>
            <person name="Grigoriev I."/>
        </authorList>
    </citation>
    <scope>NUCLEOTIDE SEQUENCE</scope>
    <source>
        <strain evidence="10">CBS 101060</strain>
    </source>
</reference>
<evidence type="ECO:0000256" key="2">
    <source>
        <dbReference type="ARBA" id="ARBA00022723"/>
    </source>
</evidence>
<keyword evidence="3" id="KW-0862">Zinc</keyword>
<protein>
    <recommendedName>
        <fullName evidence="9">Zn(2)-C6 fungal-type domain-containing protein</fullName>
    </recommendedName>
</protein>
<keyword evidence="5" id="KW-0238">DNA-binding</keyword>
<dbReference type="AlphaFoldDB" id="A0A9P4SI83"/>
<evidence type="ECO:0000256" key="8">
    <source>
        <dbReference type="SAM" id="MobiDB-lite"/>
    </source>
</evidence>
<dbReference type="Pfam" id="PF04082">
    <property type="entry name" value="Fungal_trans"/>
    <property type="match status" value="1"/>
</dbReference>
<dbReference type="InterPro" id="IPR051615">
    <property type="entry name" value="Transcr_Regulatory_Elem"/>
</dbReference>
<dbReference type="GO" id="GO:0006351">
    <property type="term" value="P:DNA-templated transcription"/>
    <property type="evidence" value="ECO:0007669"/>
    <property type="project" value="InterPro"/>
</dbReference>
<feature type="region of interest" description="Disordered" evidence="8">
    <location>
        <begin position="1"/>
        <end position="37"/>
    </location>
</feature>
<dbReference type="GO" id="GO:0005634">
    <property type="term" value="C:nucleus"/>
    <property type="evidence" value="ECO:0007669"/>
    <property type="project" value="UniProtKB-SubCell"/>
</dbReference>
<evidence type="ECO:0000313" key="10">
    <source>
        <dbReference type="EMBL" id="KAF2842734.1"/>
    </source>
</evidence>
<dbReference type="InterPro" id="IPR001138">
    <property type="entry name" value="Zn2Cys6_DnaBD"/>
</dbReference>
<dbReference type="PROSITE" id="PS50048">
    <property type="entry name" value="ZN2_CY6_FUNGAL_2"/>
    <property type="match status" value="1"/>
</dbReference>
<feature type="compositionally biased region" description="Low complexity" evidence="8">
    <location>
        <begin position="1"/>
        <end position="13"/>
    </location>
</feature>
<organism evidence="10 11">
    <name type="scientific">Patellaria atrata CBS 101060</name>
    <dbReference type="NCBI Taxonomy" id="1346257"/>
    <lineage>
        <taxon>Eukaryota</taxon>
        <taxon>Fungi</taxon>
        <taxon>Dikarya</taxon>
        <taxon>Ascomycota</taxon>
        <taxon>Pezizomycotina</taxon>
        <taxon>Dothideomycetes</taxon>
        <taxon>Dothideomycetes incertae sedis</taxon>
        <taxon>Patellariales</taxon>
        <taxon>Patellariaceae</taxon>
        <taxon>Patellaria</taxon>
    </lineage>
</organism>
<dbReference type="PANTHER" id="PTHR31313">
    <property type="entry name" value="TY1 ENHANCER ACTIVATOR"/>
    <property type="match status" value="1"/>
</dbReference>
<dbReference type="GO" id="GO:0003677">
    <property type="term" value="F:DNA binding"/>
    <property type="evidence" value="ECO:0007669"/>
    <property type="project" value="UniProtKB-KW"/>
</dbReference>
<dbReference type="EMBL" id="MU006089">
    <property type="protein sequence ID" value="KAF2842734.1"/>
    <property type="molecule type" value="Genomic_DNA"/>
</dbReference>
<dbReference type="SMART" id="SM00906">
    <property type="entry name" value="Fungal_trans"/>
    <property type="match status" value="1"/>
</dbReference>
<evidence type="ECO:0000256" key="3">
    <source>
        <dbReference type="ARBA" id="ARBA00022833"/>
    </source>
</evidence>
<dbReference type="InterPro" id="IPR036864">
    <property type="entry name" value="Zn2-C6_fun-type_DNA-bd_sf"/>
</dbReference>
<evidence type="ECO:0000256" key="6">
    <source>
        <dbReference type="ARBA" id="ARBA00023163"/>
    </source>
</evidence>
<evidence type="ECO:0000256" key="5">
    <source>
        <dbReference type="ARBA" id="ARBA00023125"/>
    </source>
</evidence>
<feature type="region of interest" description="Disordered" evidence="8">
    <location>
        <begin position="597"/>
        <end position="616"/>
    </location>
</feature>
<proteinExistence type="predicted"/>
<dbReference type="InterPro" id="IPR007219">
    <property type="entry name" value="XnlR_reg_dom"/>
</dbReference>
<keyword evidence="11" id="KW-1185">Reference proteome</keyword>
<feature type="region of interest" description="Disordered" evidence="8">
    <location>
        <begin position="146"/>
        <end position="167"/>
    </location>
</feature>
<keyword evidence="2" id="KW-0479">Metal-binding</keyword>
<dbReference type="CDD" id="cd12148">
    <property type="entry name" value="fungal_TF_MHR"/>
    <property type="match status" value="1"/>
</dbReference>
<dbReference type="Gene3D" id="4.10.240.10">
    <property type="entry name" value="Zn(2)-C6 fungal-type DNA-binding domain"/>
    <property type="match status" value="1"/>
</dbReference>
<feature type="domain" description="Zn(2)-C6 fungal-type" evidence="9">
    <location>
        <begin position="46"/>
        <end position="77"/>
    </location>
</feature>
<dbReference type="SUPFAM" id="SSF57701">
    <property type="entry name" value="Zn2/Cys6 DNA-binding domain"/>
    <property type="match status" value="1"/>
</dbReference>
<keyword evidence="7" id="KW-0539">Nucleus</keyword>
<sequence length="680" mass="76274">MSSSSSNLLIKSSSGKESGDNGSSENSRGDLPGKGFSKRGRITIVACISCRKRKTKCDGRRPSCSQCEIRGGHKCEYDMTDEQRSLTYLREDSNRLVQDKNILETLIDVLQHESEEESNEVLRRLRNQDADMYHVAQQVIAGRALSNVRGESSSTPPRPSSSNINVKGGGIATMGRNVRQFEDHPKVSITVRNWTAATEDHEVLRQRLSCYFSWQHSLFQSFPEDLFWDDLALSQSKHCSRLLVNAVCAAGSLLTARRGKEPVSTNPCWRGQEFYEEAVTLLQRDEISSIPTITALYLLCYVEGHLGNLSSQWLYNGRSGRMALDMRLHLRIDHLNPESSSETNAEEMFRLHAFWGSFIADQVTSISLGRLPQIPLSAITVDLPPIDTIVDDEPWIADGMAIPCIPGARSTTFHQVASLSKIVNSMLQLFFAPRTIISGASILLIHTNLLDWYRNLPPIIARVENAPAHVLCLHAYFHLTVLHLFRPFLKAKFDGSDISPQDICRRSANTISDLFARHLSLYGTNGIYTFHIHCLLAACTVHIINIPAIGSTDYLTAACNAFQELSSRIPWARHALEILRDLVEKWKTILPQEADRAMYGNDERPQPVDGEEFRPEKRQRLDLRPSYLFAPVPDQPPPLLGPIHTGSSVNMDVNDTAEMIRKGFEGLSFTGDDWSVEPFM</sequence>
<evidence type="ECO:0000256" key="1">
    <source>
        <dbReference type="ARBA" id="ARBA00004123"/>
    </source>
</evidence>
<dbReference type="CDD" id="cd00067">
    <property type="entry name" value="GAL4"/>
    <property type="match status" value="1"/>
</dbReference>
<comment type="subcellular location">
    <subcellularLocation>
        <location evidence="1">Nucleus</location>
    </subcellularLocation>
</comment>
<dbReference type="Proteomes" id="UP000799429">
    <property type="component" value="Unassembled WGS sequence"/>
</dbReference>
<dbReference type="GO" id="GO:0000981">
    <property type="term" value="F:DNA-binding transcription factor activity, RNA polymerase II-specific"/>
    <property type="evidence" value="ECO:0007669"/>
    <property type="project" value="InterPro"/>
</dbReference>
<dbReference type="SMART" id="SM00066">
    <property type="entry name" value="GAL4"/>
    <property type="match status" value="1"/>
</dbReference>
<evidence type="ECO:0000256" key="7">
    <source>
        <dbReference type="ARBA" id="ARBA00023242"/>
    </source>
</evidence>
<keyword evidence="4" id="KW-0805">Transcription regulation</keyword>
<dbReference type="PROSITE" id="PS00463">
    <property type="entry name" value="ZN2_CY6_FUNGAL_1"/>
    <property type="match status" value="1"/>
</dbReference>
<dbReference type="GO" id="GO:0008270">
    <property type="term" value="F:zinc ion binding"/>
    <property type="evidence" value="ECO:0007669"/>
    <property type="project" value="InterPro"/>
</dbReference>
<comment type="caution">
    <text evidence="10">The sequence shown here is derived from an EMBL/GenBank/DDBJ whole genome shotgun (WGS) entry which is preliminary data.</text>
</comment>
<evidence type="ECO:0000259" key="9">
    <source>
        <dbReference type="PROSITE" id="PS50048"/>
    </source>
</evidence>